<keyword evidence="1" id="KW-0472">Membrane</keyword>
<dbReference type="Proteomes" id="UP000546464">
    <property type="component" value="Unassembled WGS sequence"/>
</dbReference>
<feature type="transmembrane region" description="Helical" evidence="1">
    <location>
        <begin position="143"/>
        <end position="164"/>
    </location>
</feature>
<dbReference type="AlphaFoldDB" id="A0A842HJ24"/>
<feature type="transmembrane region" description="Helical" evidence="1">
    <location>
        <begin position="375"/>
        <end position="392"/>
    </location>
</feature>
<protein>
    <submittedName>
        <fullName evidence="2">Uncharacterized protein</fullName>
    </submittedName>
</protein>
<feature type="transmembrane region" description="Helical" evidence="1">
    <location>
        <begin position="171"/>
        <end position="188"/>
    </location>
</feature>
<feature type="transmembrane region" description="Helical" evidence="1">
    <location>
        <begin position="112"/>
        <end position="131"/>
    </location>
</feature>
<evidence type="ECO:0000256" key="1">
    <source>
        <dbReference type="SAM" id="Phobius"/>
    </source>
</evidence>
<gene>
    <name evidence="2" type="ORF">H5P28_15205</name>
</gene>
<keyword evidence="3" id="KW-1185">Reference proteome</keyword>
<proteinExistence type="predicted"/>
<evidence type="ECO:0000313" key="2">
    <source>
        <dbReference type="EMBL" id="MBC2595614.1"/>
    </source>
</evidence>
<feature type="transmembrane region" description="Helical" evidence="1">
    <location>
        <begin position="194"/>
        <end position="213"/>
    </location>
</feature>
<dbReference type="RefSeq" id="WP_185676567.1">
    <property type="nucleotide sequence ID" value="NZ_JACHVB010000044.1"/>
</dbReference>
<accession>A0A842HJ24</accession>
<evidence type="ECO:0000313" key="3">
    <source>
        <dbReference type="Proteomes" id="UP000546464"/>
    </source>
</evidence>
<dbReference type="EMBL" id="JACHVB010000044">
    <property type="protein sequence ID" value="MBC2595614.1"/>
    <property type="molecule type" value="Genomic_DNA"/>
</dbReference>
<feature type="transmembrane region" description="Helical" evidence="1">
    <location>
        <begin position="57"/>
        <end position="76"/>
    </location>
</feature>
<organism evidence="2 3">
    <name type="scientific">Ruficoccus amylovorans</name>
    <dbReference type="NCBI Taxonomy" id="1804625"/>
    <lineage>
        <taxon>Bacteria</taxon>
        <taxon>Pseudomonadati</taxon>
        <taxon>Verrucomicrobiota</taxon>
        <taxon>Opitutia</taxon>
        <taxon>Puniceicoccales</taxon>
        <taxon>Cerasicoccaceae</taxon>
        <taxon>Ruficoccus</taxon>
    </lineage>
</organism>
<comment type="caution">
    <text evidence="2">The sequence shown here is derived from an EMBL/GenBank/DDBJ whole genome shotgun (WGS) entry which is preliminary data.</text>
</comment>
<sequence length="442" mass="49497">MTTLSIVTYILGFLFGVGQMVDINLVGRITLADFVVWIPMPIYLYQTRHIIFSKKGALILFALACYLASLLITNWLTHNPFFLSLRGFLRVFFMGGYMIFFIWLLQTNPKALWAVILGAALGSPIIMLRPGAWLEESANSEGYGLWASIYSKITLSVVIFVSCFAYNFSRTVAIVIILVSTTVLSPFVPRSETLIGFATALILTYLAISHSGHLRSFQKLTPGRLVFFGCLGCMGLLMIYFMYIYAAPAGILGHYQQEKFYAQTSTEWGVTPWGLVLSGRTEFVAATMAVRDHPIIGMGSWNSFGWAPYLVDALRLGGANVSSNAMGGFYGSYYSHHATFLGEWAEAGIGAMIFWAITVYCSVKVLFNIIRYDNVFAPYIISALLYFYWNLMFSPLNISLRIGTGLVLALYLLLYAPRSPLFPFSFAWLPRLLRNQLPRAPR</sequence>
<feature type="transmembrane region" description="Helical" evidence="1">
    <location>
        <begin position="344"/>
        <end position="363"/>
    </location>
</feature>
<feature type="transmembrane region" description="Helical" evidence="1">
    <location>
        <begin position="88"/>
        <end position="105"/>
    </location>
</feature>
<reference evidence="2 3" key="1">
    <citation type="submission" date="2020-07" db="EMBL/GenBank/DDBJ databases">
        <authorList>
            <person name="Feng X."/>
        </authorList>
    </citation>
    <scope>NUCLEOTIDE SEQUENCE [LARGE SCALE GENOMIC DNA]</scope>
    <source>
        <strain evidence="2 3">JCM31066</strain>
    </source>
</reference>
<feature type="transmembrane region" description="Helical" evidence="1">
    <location>
        <begin position="225"/>
        <end position="246"/>
    </location>
</feature>
<keyword evidence="1" id="KW-1133">Transmembrane helix</keyword>
<keyword evidence="1" id="KW-0812">Transmembrane</keyword>
<name>A0A842HJ24_9BACT</name>